<feature type="compositionally biased region" description="Acidic residues" evidence="1">
    <location>
        <begin position="231"/>
        <end position="243"/>
    </location>
</feature>
<evidence type="ECO:0000259" key="2">
    <source>
        <dbReference type="PROSITE" id="PS50904"/>
    </source>
</evidence>
<proteinExistence type="predicted"/>
<dbReference type="GO" id="GO:0005758">
    <property type="term" value="C:mitochondrial intermembrane space"/>
    <property type="evidence" value="ECO:0007669"/>
    <property type="project" value="InterPro"/>
</dbReference>
<evidence type="ECO:0000256" key="1">
    <source>
        <dbReference type="SAM" id="MobiDB-lite"/>
    </source>
</evidence>
<name>A0A0L6UCL8_9BASI</name>
<dbReference type="AlphaFoldDB" id="A0A0L6UCL8"/>
<dbReference type="PROSITE" id="PS50904">
    <property type="entry name" value="PRELI_MSF1"/>
    <property type="match status" value="1"/>
</dbReference>
<dbReference type="VEuPathDB" id="FungiDB:VP01_765g4"/>
<feature type="region of interest" description="Disordered" evidence="1">
    <location>
        <begin position="362"/>
        <end position="381"/>
    </location>
</feature>
<accession>A0A0L6UCL8</accession>
<keyword evidence="4" id="KW-1185">Reference proteome</keyword>
<organism evidence="3 4">
    <name type="scientific">Puccinia sorghi</name>
    <dbReference type="NCBI Taxonomy" id="27349"/>
    <lineage>
        <taxon>Eukaryota</taxon>
        <taxon>Fungi</taxon>
        <taxon>Dikarya</taxon>
        <taxon>Basidiomycota</taxon>
        <taxon>Pucciniomycotina</taxon>
        <taxon>Pucciniomycetes</taxon>
        <taxon>Pucciniales</taxon>
        <taxon>Pucciniaceae</taxon>
        <taxon>Puccinia</taxon>
    </lineage>
</organism>
<dbReference type="PANTHER" id="PTHR11158">
    <property type="entry name" value="MSF1/PX19 RELATED"/>
    <property type="match status" value="1"/>
</dbReference>
<reference evidence="3 4" key="1">
    <citation type="submission" date="2015-08" db="EMBL/GenBank/DDBJ databases">
        <title>Next Generation Sequencing and Analysis of the Genome of Puccinia sorghi L Schw, the Causal Agent of Maize Common Rust.</title>
        <authorList>
            <person name="Rochi L."/>
            <person name="Burguener G."/>
            <person name="Darino M."/>
            <person name="Turjanski A."/>
            <person name="Kreff E."/>
            <person name="Dieguez M.J."/>
            <person name="Sacco F."/>
        </authorList>
    </citation>
    <scope>NUCLEOTIDE SEQUENCE [LARGE SCALE GENOMIC DNA]</scope>
    <source>
        <strain evidence="3 4">RO10H11247</strain>
    </source>
</reference>
<comment type="caution">
    <text evidence="3">The sequence shown here is derived from an EMBL/GenBank/DDBJ whole genome shotgun (WGS) entry which is preliminary data.</text>
</comment>
<protein>
    <recommendedName>
        <fullName evidence="2">PRELI/MSF1 domain-containing protein</fullName>
    </recommendedName>
</protein>
<sequence length="381" mass="43472">MVLSHLDELVFPHPFRFVCQAFTLRYPNPFAPHVITADTLERRWDAESGVLRSIRLVLKRGTLPSWAPRGILEKSETWVLEESTINVLEGTMTLSNRNLDHRRVMEVIEKTSIRALGEVTEASTYVQVTSSWGFYAIRRRIEQYGISRFQRQSRNSRHGLQLIIQLLRPSSPLREPLLNAERINYPPSLVPASPLKSRLRELRTRAQEKQRLISEMLRPGSRKESAPAAEQDPDEDDEDHEDDALTAAEEAELSRLESEFSLDSSSARILSSNPPTQKRRWFWWWRWHLSSDSSSQGRKNDPCCKQSGPDTRDMPFLVNEVWLIARVGQKAAEGLPKVRLLASYNGLNVLVEAGQPGVCRDGSKLNGHIDPSQRVPQPLLD</sequence>
<dbReference type="Pfam" id="PF04707">
    <property type="entry name" value="PRELI"/>
    <property type="match status" value="1"/>
</dbReference>
<evidence type="ECO:0000313" key="4">
    <source>
        <dbReference type="Proteomes" id="UP000037035"/>
    </source>
</evidence>
<feature type="region of interest" description="Disordered" evidence="1">
    <location>
        <begin position="212"/>
        <end position="243"/>
    </location>
</feature>
<feature type="domain" description="PRELI/MSF1" evidence="2">
    <location>
        <begin position="1"/>
        <end position="172"/>
    </location>
</feature>
<evidence type="ECO:0000313" key="3">
    <source>
        <dbReference type="EMBL" id="KNZ45967.1"/>
    </source>
</evidence>
<gene>
    <name evidence="3" type="ORF">VP01_765g4</name>
</gene>
<dbReference type="STRING" id="27349.A0A0L6UCL8"/>
<dbReference type="OrthoDB" id="341300at2759"/>
<dbReference type="EMBL" id="LAVV01013116">
    <property type="protein sequence ID" value="KNZ45967.1"/>
    <property type="molecule type" value="Genomic_DNA"/>
</dbReference>
<dbReference type="InterPro" id="IPR006797">
    <property type="entry name" value="PRELI/MSF1_dom"/>
</dbReference>
<dbReference type="InterPro" id="IPR037365">
    <property type="entry name" value="Slowmo/Ups"/>
</dbReference>
<dbReference type="Proteomes" id="UP000037035">
    <property type="component" value="Unassembled WGS sequence"/>
</dbReference>